<feature type="signal peptide" evidence="1">
    <location>
        <begin position="1"/>
        <end position="19"/>
    </location>
</feature>
<keyword evidence="4" id="KW-1185">Reference proteome</keyword>
<gene>
    <name evidence="3" type="ORF">KEM10_15595</name>
</gene>
<evidence type="ECO:0000313" key="4">
    <source>
        <dbReference type="Proteomes" id="UP000708576"/>
    </source>
</evidence>
<dbReference type="SUPFAM" id="SSF50370">
    <property type="entry name" value="Ricin B-like lectins"/>
    <property type="match status" value="1"/>
</dbReference>
<keyword evidence="3" id="KW-0808">Transferase</keyword>
<organism evidence="3 4">
    <name type="scientific">Carboxylicivirga linearis</name>
    <dbReference type="NCBI Taxonomy" id="1628157"/>
    <lineage>
        <taxon>Bacteria</taxon>
        <taxon>Pseudomonadati</taxon>
        <taxon>Bacteroidota</taxon>
        <taxon>Bacteroidia</taxon>
        <taxon>Marinilabiliales</taxon>
        <taxon>Marinilabiliaceae</taxon>
        <taxon>Carboxylicivirga</taxon>
    </lineage>
</organism>
<comment type="caution">
    <text evidence="3">The sequence shown here is derived from an EMBL/GenBank/DDBJ whole genome shotgun (WGS) entry which is preliminary data.</text>
</comment>
<dbReference type="EMBL" id="JAGUCO010000014">
    <property type="protein sequence ID" value="MBS2099717.1"/>
    <property type="molecule type" value="Genomic_DNA"/>
</dbReference>
<dbReference type="NCBIfam" id="TIGR04183">
    <property type="entry name" value="Por_Secre_tail"/>
    <property type="match status" value="1"/>
</dbReference>
<name>A0ABS5JXS5_9BACT</name>
<dbReference type="GO" id="GO:0016301">
    <property type="term" value="F:kinase activity"/>
    <property type="evidence" value="ECO:0007669"/>
    <property type="project" value="UniProtKB-KW"/>
</dbReference>
<proteinExistence type="predicted"/>
<evidence type="ECO:0000256" key="1">
    <source>
        <dbReference type="SAM" id="SignalP"/>
    </source>
</evidence>
<dbReference type="Pfam" id="PF14200">
    <property type="entry name" value="RicinB_lectin_2"/>
    <property type="match status" value="1"/>
</dbReference>
<dbReference type="CDD" id="cd00161">
    <property type="entry name" value="beta-trefoil_Ricin-like"/>
    <property type="match status" value="1"/>
</dbReference>
<feature type="chain" id="PRO_5046778637" evidence="1">
    <location>
        <begin position="20"/>
        <end position="652"/>
    </location>
</feature>
<dbReference type="InterPro" id="IPR035992">
    <property type="entry name" value="Ricin_B-like_lectins"/>
</dbReference>
<dbReference type="PROSITE" id="PS50231">
    <property type="entry name" value="RICIN_B_LECTIN"/>
    <property type="match status" value="1"/>
</dbReference>
<dbReference type="Pfam" id="PF08757">
    <property type="entry name" value="CotH"/>
    <property type="match status" value="1"/>
</dbReference>
<reference evidence="3 4" key="1">
    <citation type="journal article" date="2015" name="Int. J. Syst. Evol. Microbiol.">
        <title>Carboxylicivirga linearis sp. nov., isolated from a sea cucumber culture pond.</title>
        <authorList>
            <person name="Wang F.Q."/>
            <person name="Zhou Y.X."/>
            <person name="Lin X.Z."/>
            <person name="Chen G.J."/>
            <person name="Du Z.J."/>
        </authorList>
    </citation>
    <scope>NUCLEOTIDE SEQUENCE [LARGE SCALE GENOMIC DNA]</scope>
    <source>
        <strain evidence="3 4">FB218</strain>
    </source>
</reference>
<keyword evidence="3" id="KW-0418">Kinase</keyword>
<dbReference type="InterPro" id="IPR026444">
    <property type="entry name" value="Secre_tail"/>
</dbReference>
<dbReference type="RefSeq" id="WP_212216960.1">
    <property type="nucleotide sequence ID" value="NZ_JAGUCO010000014.1"/>
</dbReference>
<keyword evidence="1" id="KW-0732">Signal</keyword>
<dbReference type="InterPro" id="IPR000772">
    <property type="entry name" value="Ricin_B_lectin"/>
</dbReference>
<dbReference type="Gene3D" id="2.80.10.50">
    <property type="match status" value="2"/>
</dbReference>
<accession>A0ABS5JXS5</accession>
<evidence type="ECO:0000313" key="3">
    <source>
        <dbReference type="EMBL" id="MBS2099717.1"/>
    </source>
</evidence>
<dbReference type="Proteomes" id="UP000708576">
    <property type="component" value="Unassembled WGS sequence"/>
</dbReference>
<protein>
    <submittedName>
        <fullName evidence="3">CotH kinase family protein</fullName>
    </submittedName>
</protein>
<feature type="domain" description="Ricin B lectin" evidence="2">
    <location>
        <begin position="466"/>
        <end position="549"/>
    </location>
</feature>
<dbReference type="InterPro" id="IPR014867">
    <property type="entry name" value="Spore_coat_CotH_CotH2/3/7"/>
</dbReference>
<sequence>MKKPLLILLFFISHLISHSQDQLTNIPTLYIETENQAPIVSKEEYISGFATLVSSDSSEEFIDKEIEIRGRGNSTWGFEKKPYRLKFTNKYNFLNLPAHAKSWVLLANYCDKSLIRNGIAFEISRFIEMPFTSAARYIDVVINGEYLGNYMVADQMEVRTNRIDVEKLEPEDIELPEIAGGYLLEMDGFAYTEENWFNTTRNNPVTIKYPKSEDINQQQNDYITHFTNTFENRLFESSFDDEENSYRLMVDTSSLVNWYIACELTGNSDSFWSTYISKKRNEDKFYFGPLWDFDIAFNNDDRLGDATEKLMREHAHSLVYGQTLWIQQMYKDSWFVKEVIDRWHTLIDEGLEEYILDYINNTEELLEASQQQNFIKWDILDQKVYRNQFWFPSYAEEIGFLRNYVMDRIEFLNSEFSYNNMPSQPFEVEDYYYHILNKRTSNSIDVQNEGLYSELESWEEDDNKLTQNWQIKQVDELYYQIINKVTGYAISGNGRVNAIIQAEPNTNDDNQLWNFVPVSTGNMYGIINKQSGFAIDNSGGSYSNGNPVIEYDNEINNNLNQQWYFAKTTSLDGIGTSVDIDKQITINAWYDRATAMVNYTTHDEQVNLQIFDITGKMVLSIKVSGNGMIPVNSLVNGAYLIKIGDQTFKFIK</sequence>
<evidence type="ECO:0000259" key="2">
    <source>
        <dbReference type="Pfam" id="PF14200"/>
    </source>
</evidence>